<organism evidence="8 9">
    <name type="scientific">Methylobacterium nodulans (strain LMG 21967 / CNCM I-2342 / ORS 2060)</name>
    <dbReference type="NCBI Taxonomy" id="460265"/>
    <lineage>
        <taxon>Bacteria</taxon>
        <taxon>Pseudomonadati</taxon>
        <taxon>Pseudomonadota</taxon>
        <taxon>Alphaproteobacteria</taxon>
        <taxon>Hyphomicrobiales</taxon>
        <taxon>Methylobacteriaceae</taxon>
        <taxon>Methylobacterium</taxon>
    </lineage>
</organism>
<comment type="pathway">
    <text evidence="2">Purine metabolism; 7-cyano-7-deazaguanine biosynthesis.</text>
</comment>
<dbReference type="Proteomes" id="UP000008207">
    <property type="component" value="Chromosome"/>
</dbReference>
<proteinExistence type="inferred from homology"/>
<dbReference type="GO" id="GO:0070497">
    <property type="term" value="F:6-carboxytetrahydropterin synthase activity"/>
    <property type="evidence" value="ECO:0007669"/>
    <property type="project" value="UniProtKB-EC"/>
</dbReference>
<dbReference type="eggNOG" id="COG0720">
    <property type="taxonomic scope" value="Bacteria"/>
</dbReference>
<gene>
    <name evidence="8" type="ordered locus">Mnod_6262</name>
</gene>
<evidence type="ECO:0000256" key="7">
    <source>
        <dbReference type="ARBA" id="ARBA00048807"/>
    </source>
</evidence>
<comment type="function">
    <text evidence="1">Catalyzes the conversion of 7,8-dihydroneopterin triphosphate (H2NTP) to 6-carboxy-5,6,7,8-tetrahydropterin (CPH4) and acetaldehyde.</text>
</comment>
<dbReference type="InterPro" id="IPR007115">
    <property type="entry name" value="6-PTP_synth/QueD"/>
</dbReference>
<dbReference type="SUPFAM" id="SSF55620">
    <property type="entry name" value="Tetrahydrobiopterin biosynthesis enzymes-like"/>
    <property type="match status" value="1"/>
</dbReference>
<evidence type="ECO:0000256" key="3">
    <source>
        <dbReference type="ARBA" id="ARBA00008900"/>
    </source>
</evidence>
<dbReference type="STRING" id="460265.Mnod_6262"/>
<sequence>MTYRSTKTYGHDIGLSACFRQWRAESHCAQLHGYALAVHLEFEADELDAHGWVIDFGALKPLRARLEATFDHALLVAYDDPELPLLRALSERGVARVVVVPRTGCEAFAEQVADMATHWLRENGHGPRVRLAEVHVREHGANSAKVIL</sequence>
<evidence type="ECO:0000256" key="2">
    <source>
        <dbReference type="ARBA" id="ARBA00005061"/>
    </source>
</evidence>
<evidence type="ECO:0000256" key="4">
    <source>
        <dbReference type="ARBA" id="ARBA00012982"/>
    </source>
</evidence>
<dbReference type="EMBL" id="CP001349">
    <property type="protein sequence ID" value="ACL61067.1"/>
    <property type="molecule type" value="Genomic_DNA"/>
</dbReference>
<dbReference type="AlphaFoldDB" id="B8IAM2"/>
<protein>
    <recommendedName>
        <fullName evidence="5">6-carboxy-5,6,7,8-tetrahydropterin synthase</fullName>
        <ecNumber evidence="4">4.1.2.50</ecNumber>
    </recommendedName>
    <alternativeName>
        <fullName evidence="6">Queuosine biosynthesis protein QueD</fullName>
    </alternativeName>
</protein>
<name>B8IAM2_METNO</name>
<evidence type="ECO:0000313" key="8">
    <source>
        <dbReference type="EMBL" id="ACL61067.1"/>
    </source>
</evidence>
<reference evidence="8 9" key="1">
    <citation type="submission" date="2009-01" db="EMBL/GenBank/DDBJ databases">
        <title>Complete sequence of chromosome of Methylobacterium nodulans ORS 2060.</title>
        <authorList>
            <consortium name="US DOE Joint Genome Institute"/>
            <person name="Lucas S."/>
            <person name="Copeland A."/>
            <person name="Lapidus A."/>
            <person name="Glavina del Rio T."/>
            <person name="Dalin E."/>
            <person name="Tice H."/>
            <person name="Bruce D."/>
            <person name="Goodwin L."/>
            <person name="Pitluck S."/>
            <person name="Sims D."/>
            <person name="Brettin T."/>
            <person name="Detter J.C."/>
            <person name="Han C."/>
            <person name="Larimer F."/>
            <person name="Land M."/>
            <person name="Hauser L."/>
            <person name="Kyrpides N."/>
            <person name="Ivanova N."/>
            <person name="Marx C.J."/>
            <person name="Richardson P."/>
        </authorList>
    </citation>
    <scope>NUCLEOTIDE SEQUENCE [LARGE SCALE GENOMIC DNA]</scope>
    <source>
        <strain evidence="9">LMG 21967 / CNCM I-2342 / ORS 2060</strain>
    </source>
</reference>
<dbReference type="InterPro" id="IPR038418">
    <property type="entry name" value="6-PTP_synth/QueD_sf"/>
</dbReference>
<comment type="similarity">
    <text evidence="3">Belongs to the PTPS family. QueD subfamily.</text>
</comment>
<dbReference type="Gene3D" id="3.30.479.10">
    <property type="entry name" value="6-pyruvoyl tetrahydropterin synthase/QueD"/>
    <property type="match status" value="1"/>
</dbReference>
<accession>B8IAM2</accession>
<keyword evidence="9" id="KW-1185">Reference proteome</keyword>
<evidence type="ECO:0000256" key="1">
    <source>
        <dbReference type="ARBA" id="ARBA00002285"/>
    </source>
</evidence>
<evidence type="ECO:0000256" key="6">
    <source>
        <dbReference type="ARBA" id="ARBA00031449"/>
    </source>
</evidence>
<dbReference type="EC" id="4.1.2.50" evidence="4"/>
<comment type="catalytic activity">
    <reaction evidence="7">
        <text>7,8-dihydroneopterin 3'-triphosphate + H2O = 6-carboxy-5,6,7,8-tetrahydropterin + triphosphate + acetaldehyde + 2 H(+)</text>
        <dbReference type="Rhea" id="RHEA:27966"/>
        <dbReference type="ChEBI" id="CHEBI:15343"/>
        <dbReference type="ChEBI" id="CHEBI:15377"/>
        <dbReference type="ChEBI" id="CHEBI:15378"/>
        <dbReference type="ChEBI" id="CHEBI:18036"/>
        <dbReference type="ChEBI" id="CHEBI:58462"/>
        <dbReference type="ChEBI" id="CHEBI:61032"/>
        <dbReference type="EC" id="4.1.2.50"/>
    </reaction>
</comment>
<dbReference type="HOGENOM" id="CLU_111016_4_0_5"/>
<dbReference type="Pfam" id="PF01242">
    <property type="entry name" value="PTPS"/>
    <property type="match status" value="1"/>
</dbReference>
<evidence type="ECO:0000256" key="5">
    <source>
        <dbReference type="ARBA" id="ARBA00018141"/>
    </source>
</evidence>
<dbReference type="RefSeq" id="WP_015932649.1">
    <property type="nucleotide sequence ID" value="NC_011894.1"/>
</dbReference>
<dbReference type="KEGG" id="mno:Mnod_6262"/>
<evidence type="ECO:0000313" key="9">
    <source>
        <dbReference type="Proteomes" id="UP000008207"/>
    </source>
</evidence>
<dbReference type="UniPathway" id="UPA00391"/>